<dbReference type="AlphaFoldDB" id="A0A249MTT9"/>
<name>A0A249MTT9_SPHXE</name>
<evidence type="ECO:0000256" key="3">
    <source>
        <dbReference type="ARBA" id="ARBA00022989"/>
    </source>
</evidence>
<evidence type="ECO:0000313" key="7">
    <source>
        <dbReference type="EMBL" id="ASY44604.1"/>
    </source>
</evidence>
<dbReference type="KEGG" id="shyd:CJD35_09205"/>
<dbReference type="GO" id="GO:0055085">
    <property type="term" value="P:transmembrane transport"/>
    <property type="evidence" value="ECO:0007669"/>
    <property type="project" value="InterPro"/>
</dbReference>
<proteinExistence type="predicted"/>
<keyword evidence="5" id="KW-0732">Signal</keyword>
<sequence length="209" mass="22516">MSMMLAALAGAALTRAMPATSAGSWLSDFDYPAGSVKRREEGPVGFSMLVAPDGKVTRCFVTKSSGFPDLDQRTCAIMLIRTKFKSARDENGSPLYDLYNGTLTWRLPGKGIGRPLPKSPPVIEPDMIIEVQQLPGGIEEEAVSILTRIDVTGHVAFCQPNPTYKNSAALVKVACAQAKALYTSDMKDDAGNPLPIIQPFRVGFRVAPK</sequence>
<evidence type="ECO:0000256" key="2">
    <source>
        <dbReference type="ARBA" id="ARBA00022692"/>
    </source>
</evidence>
<comment type="subcellular location">
    <subcellularLocation>
        <location evidence="1">Membrane</location>
        <topology evidence="1">Single-pass membrane protein</topology>
    </subcellularLocation>
</comment>
<keyword evidence="2" id="KW-0812">Transmembrane</keyword>
<organism evidence="7 8">
    <name type="scientific">Sphingobium xenophagum</name>
    <dbReference type="NCBI Taxonomy" id="121428"/>
    <lineage>
        <taxon>Bacteria</taxon>
        <taxon>Pseudomonadati</taxon>
        <taxon>Pseudomonadota</taxon>
        <taxon>Alphaproteobacteria</taxon>
        <taxon>Sphingomonadales</taxon>
        <taxon>Sphingomonadaceae</taxon>
        <taxon>Sphingobium</taxon>
    </lineage>
</organism>
<dbReference type="InterPro" id="IPR037682">
    <property type="entry name" value="TonB_C"/>
</dbReference>
<feature type="chain" id="PRO_5012761104" evidence="5">
    <location>
        <begin position="22"/>
        <end position="209"/>
    </location>
</feature>
<evidence type="ECO:0000313" key="8">
    <source>
        <dbReference type="Proteomes" id="UP000217141"/>
    </source>
</evidence>
<evidence type="ECO:0000256" key="4">
    <source>
        <dbReference type="ARBA" id="ARBA00023136"/>
    </source>
</evidence>
<dbReference type="Pfam" id="PF03544">
    <property type="entry name" value="TonB_C"/>
    <property type="match status" value="1"/>
</dbReference>
<protein>
    <submittedName>
        <fullName evidence="7">Energy transducer TonB</fullName>
    </submittedName>
</protein>
<keyword evidence="3" id="KW-1133">Transmembrane helix</keyword>
<dbReference type="RefSeq" id="WP_017181058.1">
    <property type="nucleotide sequence ID" value="NZ_CP022745.1"/>
</dbReference>
<dbReference type="SUPFAM" id="SSF74653">
    <property type="entry name" value="TolA/TonB C-terminal domain"/>
    <property type="match status" value="1"/>
</dbReference>
<dbReference type="NCBIfam" id="TIGR01352">
    <property type="entry name" value="tonB_Cterm"/>
    <property type="match status" value="1"/>
</dbReference>
<dbReference type="InterPro" id="IPR006260">
    <property type="entry name" value="TonB/TolA_C"/>
</dbReference>
<dbReference type="Gene3D" id="3.30.1150.10">
    <property type="match status" value="1"/>
</dbReference>
<dbReference type="GO" id="GO:0016020">
    <property type="term" value="C:membrane"/>
    <property type="evidence" value="ECO:0007669"/>
    <property type="project" value="UniProtKB-SubCell"/>
</dbReference>
<gene>
    <name evidence="7" type="ORF">CJD35_09205</name>
</gene>
<dbReference type="EMBL" id="CP022745">
    <property type="protein sequence ID" value="ASY44604.1"/>
    <property type="molecule type" value="Genomic_DNA"/>
</dbReference>
<keyword evidence="4" id="KW-0472">Membrane</keyword>
<feature type="domain" description="TonB C-terminal" evidence="6">
    <location>
        <begin position="30"/>
        <end position="90"/>
    </location>
</feature>
<evidence type="ECO:0000259" key="6">
    <source>
        <dbReference type="Pfam" id="PF03544"/>
    </source>
</evidence>
<reference evidence="7 8" key="1">
    <citation type="submission" date="2017-08" db="EMBL/GenBank/DDBJ databases">
        <title>Whole Genome Sequence of Sphingobium hydrophobicum C1: Insights into Adaption to the Electronic-waste Contaminated Sediment.</title>
        <authorList>
            <person name="Song D."/>
            <person name="Chen X."/>
            <person name="Xu M."/>
        </authorList>
    </citation>
    <scope>NUCLEOTIDE SEQUENCE [LARGE SCALE GENOMIC DNA]</scope>
    <source>
        <strain evidence="7 8">C1</strain>
    </source>
</reference>
<feature type="signal peptide" evidence="5">
    <location>
        <begin position="1"/>
        <end position="21"/>
    </location>
</feature>
<dbReference type="Proteomes" id="UP000217141">
    <property type="component" value="Chromosome I"/>
</dbReference>
<evidence type="ECO:0000256" key="5">
    <source>
        <dbReference type="SAM" id="SignalP"/>
    </source>
</evidence>
<evidence type="ECO:0000256" key="1">
    <source>
        <dbReference type="ARBA" id="ARBA00004167"/>
    </source>
</evidence>
<accession>A0A249MTT9</accession>